<organism evidence="2 7">
    <name type="scientific">Ruthenibacterium lactatiformans</name>
    <dbReference type="NCBI Taxonomy" id="1550024"/>
    <lineage>
        <taxon>Bacteria</taxon>
        <taxon>Bacillati</taxon>
        <taxon>Bacillota</taxon>
        <taxon>Clostridia</taxon>
        <taxon>Eubacteriales</taxon>
        <taxon>Oscillospiraceae</taxon>
        <taxon>Ruthenibacterium</taxon>
    </lineage>
</organism>
<dbReference type="EMBL" id="WMZR01000044">
    <property type="protein sequence ID" value="MTS53231.1"/>
    <property type="molecule type" value="Genomic_DNA"/>
</dbReference>
<dbReference type="GO" id="GO:0003677">
    <property type="term" value="F:DNA binding"/>
    <property type="evidence" value="ECO:0007669"/>
    <property type="project" value="InterPro"/>
</dbReference>
<dbReference type="EMBL" id="LMUA01000046">
    <property type="protein sequence ID" value="KUE74714.1"/>
    <property type="molecule type" value="Genomic_DNA"/>
</dbReference>
<feature type="domain" description="HTH cro/C1-type" evidence="1">
    <location>
        <begin position="6"/>
        <end position="61"/>
    </location>
</feature>
<dbReference type="InterPro" id="IPR001387">
    <property type="entry name" value="Cro/C1-type_HTH"/>
</dbReference>
<protein>
    <submittedName>
        <fullName evidence="5">Helix-turn-helix domain-containing protein</fullName>
    </submittedName>
    <submittedName>
        <fullName evidence="4">Helix-turn-helix transcriptional regulator</fullName>
    </submittedName>
</protein>
<dbReference type="SMART" id="SM00530">
    <property type="entry name" value="HTH_XRE"/>
    <property type="match status" value="1"/>
</dbReference>
<dbReference type="Proteomes" id="UP000449193">
    <property type="component" value="Unassembled WGS sequence"/>
</dbReference>
<evidence type="ECO:0000313" key="5">
    <source>
        <dbReference type="EMBL" id="MTS27694.1"/>
    </source>
</evidence>
<dbReference type="CDD" id="cd00093">
    <property type="entry name" value="HTH_XRE"/>
    <property type="match status" value="1"/>
</dbReference>
<gene>
    <name evidence="3" type="ORF">ASJ35_17660</name>
    <name evidence="4" type="ORF">FYJ76_07630</name>
    <name evidence="6" type="ORF">GMD52_17100</name>
    <name evidence="5" type="ORF">GMD59_10395</name>
    <name evidence="2" type="ORF">TQ39_19345</name>
</gene>
<dbReference type="PROSITE" id="PS50943">
    <property type="entry name" value="HTH_CROC1"/>
    <property type="match status" value="1"/>
</dbReference>
<evidence type="ECO:0000313" key="7">
    <source>
        <dbReference type="Proteomes" id="UP000032483"/>
    </source>
</evidence>
<dbReference type="Proteomes" id="UP000472755">
    <property type="component" value="Unassembled WGS sequence"/>
</dbReference>
<accession>A0A0W7TLJ8</accession>
<evidence type="ECO:0000313" key="11">
    <source>
        <dbReference type="Proteomes" id="UP000472755"/>
    </source>
</evidence>
<proteinExistence type="predicted"/>
<dbReference type="RefSeq" id="WP_009322582.1">
    <property type="nucleotide sequence ID" value="NZ_CAOJUJ010000072.1"/>
</dbReference>
<keyword evidence="7" id="KW-1185">Reference proteome</keyword>
<dbReference type="EMBL" id="JXXK01000064">
    <property type="protein sequence ID" value="KJF38223.1"/>
    <property type="molecule type" value="Genomic_DNA"/>
</dbReference>
<comment type="caution">
    <text evidence="2">The sequence shown here is derived from an EMBL/GenBank/DDBJ whole genome shotgun (WGS) entry which is preliminary data.</text>
</comment>
<dbReference type="Proteomes" id="UP000032483">
    <property type="component" value="Unassembled WGS sequence"/>
</dbReference>
<dbReference type="GeneID" id="42858683"/>
<dbReference type="Pfam" id="PF13443">
    <property type="entry name" value="HTH_26"/>
    <property type="match status" value="1"/>
</dbReference>
<sequence length="146" mass="17113">MNIRKLNEIREVRNLSCVSIAEQSGVPYRTVSKLFSGENQNPTWETITAITRVLNCSLDELLNTHPSEIFSSEEIKRIRKFRSLSAHGKRMVDIVLDEEYHRFLEQMYREEKINAFNLVDDIRQLSYEQIAKASRYVRALKNGFSE</sequence>
<reference evidence="3 8" key="2">
    <citation type="submission" date="2015-10" db="EMBL/GenBank/DDBJ databases">
        <title>A novel member of the family Ruminococcaceae isolated from human faeces.</title>
        <authorList>
            <person name="Shkoporov A.N."/>
            <person name="Chaplin A.V."/>
            <person name="Motuzova O.V."/>
            <person name="Kafarskaia L.I."/>
            <person name="Efimov B.A."/>
        </authorList>
    </citation>
    <scope>NUCLEOTIDE SEQUENCE [LARGE SCALE GENOMIC DNA]</scope>
    <source>
        <strain evidence="3 8">668</strain>
    </source>
</reference>
<dbReference type="EMBL" id="VUNJ01000006">
    <property type="protein sequence ID" value="MST91815.1"/>
    <property type="molecule type" value="Genomic_DNA"/>
</dbReference>
<dbReference type="SUPFAM" id="SSF47413">
    <property type="entry name" value="lambda repressor-like DNA-binding domains"/>
    <property type="match status" value="1"/>
</dbReference>
<evidence type="ECO:0000313" key="2">
    <source>
        <dbReference type="EMBL" id="KJF38223.1"/>
    </source>
</evidence>
<evidence type="ECO:0000313" key="4">
    <source>
        <dbReference type="EMBL" id="MST91815.1"/>
    </source>
</evidence>
<reference evidence="4 9" key="4">
    <citation type="submission" date="2019-08" db="EMBL/GenBank/DDBJ databases">
        <title>In-depth cultivation of the pig gut microbiome towards novel bacterial diversity and tailored functional studies.</title>
        <authorList>
            <person name="Wylensek D."/>
            <person name="Hitch T.C.A."/>
            <person name="Clavel T."/>
        </authorList>
    </citation>
    <scope>NUCLEOTIDE SEQUENCE [LARGE SCALE GENOMIC DNA]</scope>
    <source>
        <strain evidence="4 9">WCA3-601-WT-6J</strain>
    </source>
</reference>
<evidence type="ECO:0000259" key="1">
    <source>
        <dbReference type="PROSITE" id="PS50943"/>
    </source>
</evidence>
<reference evidence="10 11" key="3">
    <citation type="journal article" date="2019" name="Nat. Med.">
        <title>A library of human gut bacterial isolates paired with longitudinal multiomics data enables mechanistic microbiome research.</title>
        <authorList>
            <person name="Poyet M."/>
            <person name="Groussin M."/>
            <person name="Gibbons S.M."/>
            <person name="Avila-Pacheco J."/>
            <person name="Jiang X."/>
            <person name="Kearney S.M."/>
            <person name="Perrotta A.R."/>
            <person name="Berdy B."/>
            <person name="Zhao S."/>
            <person name="Lieberman T.D."/>
            <person name="Swanson P.K."/>
            <person name="Smith M."/>
            <person name="Roesemann S."/>
            <person name="Alexander J.E."/>
            <person name="Rich S.A."/>
            <person name="Livny J."/>
            <person name="Vlamakis H."/>
            <person name="Clish C."/>
            <person name="Bullock K."/>
            <person name="Deik A."/>
            <person name="Scott J."/>
            <person name="Pierce K.A."/>
            <person name="Xavier R.J."/>
            <person name="Alm E.J."/>
        </authorList>
    </citation>
    <scope>NUCLEOTIDE SEQUENCE [LARGE SCALE GENOMIC DNA]</scope>
    <source>
        <strain evidence="5 11">BIOML-A4</strain>
        <strain evidence="6 10">BIOML-A7</strain>
    </source>
</reference>
<evidence type="ECO:0000313" key="6">
    <source>
        <dbReference type="EMBL" id="MTS53231.1"/>
    </source>
</evidence>
<evidence type="ECO:0000313" key="9">
    <source>
        <dbReference type="Proteomes" id="UP000431913"/>
    </source>
</evidence>
<dbReference type="EMBL" id="WMZU01000015">
    <property type="protein sequence ID" value="MTS27694.1"/>
    <property type="molecule type" value="Genomic_DNA"/>
</dbReference>
<dbReference type="Gene3D" id="1.10.260.40">
    <property type="entry name" value="lambda repressor-like DNA-binding domains"/>
    <property type="match status" value="1"/>
</dbReference>
<evidence type="ECO:0000313" key="3">
    <source>
        <dbReference type="EMBL" id="KUE74714.1"/>
    </source>
</evidence>
<dbReference type="AlphaFoldDB" id="A0A0D8IXH5"/>
<dbReference type="Proteomes" id="UP000431913">
    <property type="component" value="Unassembled WGS sequence"/>
</dbReference>
<evidence type="ECO:0000313" key="8">
    <source>
        <dbReference type="Proteomes" id="UP000053433"/>
    </source>
</evidence>
<name>A0A0D8IXH5_9FIRM</name>
<dbReference type="InterPro" id="IPR010982">
    <property type="entry name" value="Lambda_DNA-bd_dom_sf"/>
</dbReference>
<reference evidence="2" key="1">
    <citation type="submission" date="2015-02" db="EMBL/GenBank/DDBJ databases">
        <title>A novel member of the family Ruminococcaceae isolated from human feces.</title>
        <authorList>
            <person name="Shkoporov A.N."/>
            <person name="Chaplin A.V."/>
            <person name="Motuzova O.V."/>
            <person name="Kafarskaia L.I."/>
            <person name="Khokhlova E.V."/>
            <person name="Efimov B.A."/>
        </authorList>
    </citation>
    <scope>NUCLEOTIDE SEQUENCE [LARGE SCALE GENOMIC DNA]</scope>
    <source>
        <strain evidence="2">585-1</strain>
    </source>
</reference>
<evidence type="ECO:0000313" key="10">
    <source>
        <dbReference type="Proteomes" id="UP000449193"/>
    </source>
</evidence>
<dbReference type="Proteomes" id="UP000053433">
    <property type="component" value="Unassembled WGS sequence"/>
</dbReference>
<accession>A0A0D8IXH5</accession>